<accession>A0ABY8HCG3</accession>
<feature type="transmembrane region" description="Helical" evidence="1">
    <location>
        <begin position="47"/>
        <end position="64"/>
    </location>
</feature>
<keyword evidence="3" id="KW-1185">Reference proteome</keyword>
<proteinExistence type="predicted"/>
<sequence>MSAGYRAYFVALAIVIATAVFVLIFTGEARTLDGSSDNFFRNVLYDFQTLITGVLALGAAWWTVHTMQIADVKVNRRHEQAMELGLRGDRLRIERALNPQGFELGAWHGKLPELQRRTETSDLAKVYWDIFHLQRGIADILSRTQFIAGAELFGGDLAHRVLDMQRWTENISGPVDNCYRFFNDPMPKSDKEEWEFSCWLDDHGIEAKLYDYVKYCRNLIPSLLEGLETVGAQYGVKVSHIRPSLDRL</sequence>
<organism evidence="2 3">
    <name type="scientific">Ensifer adhaerens</name>
    <name type="common">Sinorhizobium morelense</name>
    <dbReference type="NCBI Taxonomy" id="106592"/>
    <lineage>
        <taxon>Bacteria</taxon>
        <taxon>Pseudomonadati</taxon>
        <taxon>Pseudomonadota</taxon>
        <taxon>Alphaproteobacteria</taxon>
        <taxon>Hyphomicrobiales</taxon>
        <taxon>Rhizobiaceae</taxon>
        <taxon>Sinorhizobium/Ensifer group</taxon>
        <taxon>Ensifer</taxon>
    </lineage>
</organism>
<protein>
    <submittedName>
        <fullName evidence="2">Uncharacterized protein</fullName>
    </submittedName>
</protein>
<evidence type="ECO:0000256" key="1">
    <source>
        <dbReference type="SAM" id="Phobius"/>
    </source>
</evidence>
<dbReference type="Proteomes" id="UP001214094">
    <property type="component" value="Chromosome"/>
</dbReference>
<dbReference type="RefSeq" id="WP_127889450.1">
    <property type="nucleotide sequence ID" value="NZ_CP121308.1"/>
</dbReference>
<name>A0ABY8HCG3_ENSAD</name>
<evidence type="ECO:0000313" key="3">
    <source>
        <dbReference type="Proteomes" id="UP001214094"/>
    </source>
</evidence>
<evidence type="ECO:0000313" key="2">
    <source>
        <dbReference type="EMBL" id="WFP89780.1"/>
    </source>
</evidence>
<reference evidence="2 3" key="1">
    <citation type="submission" date="2023-03" db="EMBL/GenBank/DDBJ databases">
        <title>Comparative genome and transcriptome analysis combination mining strategies for increasing vitamin B12 production of Ensifer adhaerens strain.</title>
        <authorList>
            <person name="Yongheng L."/>
        </authorList>
    </citation>
    <scope>NUCLEOTIDE SEQUENCE [LARGE SCALE GENOMIC DNA]</scope>
    <source>
        <strain evidence="2 3">Casida A-T305</strain>
    </source>
</reference>
<keyword evidence="1" id="KW-1133">Transmembrane helix</keyword>
<gene>
    <name evidence="2" type="ORF">P4B07_14585</name>
</gene>
<dbReference type="EMBL" id="CP121308">
    <property type="protein sequence ID" value="WFP89780.1"/>
    <property type="molecule type" value="Genomic_DNA"/>
</dbReference>
<keyword evidence="1" id="KW-0812">Transmembrane</keyword>
<keyword evidence="1" id="KW-0472">Membrane</keyword>
<feature type="transmembrane region" description="Helical" evidence="1">
    <location>
        <begin position="7"/>
        <end position="27"/>
    </location>
</feature>